<evidence type="ECO:0000313" key="2">
    <source>
        <dbReference type="Proteomes" id="UP000193570"/>
    </source>
</evidence>
<reference evidence="1 2" key="1">
    <citation type="submission" date="2017-03" db="EMBL/GenBank/DDBJ databases">
        <authorList>
            <person name="Afonso C.L."/>
            <person name="Miller P.J."/>
            <person name="Scott M.A."/>
            <person name="Spackman E."/>
            <person name="Goraichik I."/>
            <person name="Dimitrov K.M."/>
            <person name="Suarez D.L."/>
            <person name="Swayne D.E."/>
        </authorList>
    </citation>
    <scope>NUCLEOTIDE SEQUENCE [LARGE SCALE GENOMIC DNA]</scope>
    <source>
        <strain evidence="1 2">CECT 8625</strain>
    </source>
</reference>
<organism evidence="1 2">
    <name type="scientific">Roseivivax jejudonensis</name>
    <dbReference type="NCBI Taxonomy" id="1529041"/>
    <lineage>
        <taxon>Bacteria</taxon>
        <taxon>Pseudomonadati</taxon>
        <taxon>Pseudomonadota</taxon>
        <taxon>Alphaproteobacteria</taxon>
        <taxon>Rhodobacterales</taxon>
        <taxon>Roseobacteraceae</taxon>
        <taxon>Roseivivax</taxon>
    </lineage>
</organism>
<keyword evidence="2" id="KW-1185">Reference proteome</keyword>
<sequence length="189" mass="21319">MAYYALITTSRQIPAWPGAEKERGEFAVERQLGALGIEAHAPRKITFKRQGKRRHPDPIVEVLCPNYVFADIPDDKFFQAMRCRGLSSTTMRISEAEARRHVQPFIAKAAEKAAEAYRIIEANDRAAMCQYEPGELLEVLTGPLAGRLARFRKMVHHAHDMHPSLEVEIEAFGGWVPGQLDPIDAKRRA</sequence>
<name>A0A1X7AAW4_9RHOB</name>
<dbReference type="EMBL" id="FWFK01000011">
    <property type="protein sequence ID" value="SLN74798.1"/>
    <property type="molecule type" value="Genomic_DNA"/>
</dbReference>
<gene>
    <name evidence="1" type="ORF">ROJ8625_04103</name>
</gene>
<dbReference type="RefSeq" id="WP_085793751.1">
    <property type="nucleotide sequence ID" value="NZ_FWFK01000011.1"/>
</dbReference>
<accession>A0A1X7AAW4</accession>
<dbReference type="Proteomes" id="UP000193570">
    <property type="component" value="Unassembled WGS sequence"/>
</dbReference>
<proteinExistence type="predicted"/>
<dbReference type="AlphaFoldDB" id="A0A1X7AAW4"/>
<dbReference type="OrthoDB" id="7862521at2"/>
<evidence type="ECO:0000313" key="1">
    <source>
        <dbReference type="EMBL" id="SLN74798.1"/>
    </source>
</evidence>
<protein>
    <submittedName>
        <fullName evidence="1">Uncharacterized protein</fullName>
    </submittedName>
</protein>